<reference evidence="1 2" key="1">
    <citation type="submission" date="2024-07" db="EMBL/GenBank/DDBJ databases">
        <title>Section-level genome sequencing and comparative genomics of Aspergillus sections Usti and Cavernicolus.</title>
        <authorList>
            <consortium name="Lawrence Berkeley National Laboratory"/>
            <person name="Nybo J.L."/>
            <person name="Vesth T.C."/>
            <person name="Theobald S."/>
            <person name="Frisvad J.C."/>
            <person name="Larsen T.O."/>
            <person name="Kjaerboelling I."/>
            <person name="Rothschild-Mancinelli K."/>
            <person name="Lyhne E.K."/>
            <person name="Kogle M.E."/>
            <person name="Barry K."/>
            <person name="Clum A."/>
            <person name="Na H."/>
            <person name="Ledsgaard L."/>
            <person name="Lin J."/>
            <person name="Lipzen A."/>
            <person name="Kuo A."/>
            <person name="Riley R."/>
            <person name="Mondo S."/>
            <person name="Labutti K."/>
            <person name="Haridas S."/>
            <person name="Pangalinan J."/>
            <person name="Salamov A.A."/>
            <person name="Simmons B.A."/>
            <person name="Magnuson J.K."/>
            <person name="Chen J."/>
            <person name="Drula E."/>
            <person name="Henrissat B."/>
            <person name="Wiebenga A."/>
            <person name="Lubbers R.J."/>
            <person name="Gomes A.C."/>
            <person name="Makela M.R."/>
            <person name="Stajich J."/>
            <person name="Grigoriev I.V."/>
            <person name="Mortensen U.H."/>
            <person name="De Vries R.P."/>
            <person name="Baker S.E."/>
            <person name="Andersen M.R."/>
        </authorList>
    </citation>
    <scope>NUCLEOTIDE SEQUENCE [LARGE SCALE GENOMIC DNA]</scope>
    <source>
        <strain evidence="1 2">CBS 588.65</strain>
    </source>
</reference>
<name>A0ABR4H9R7_9EURO</name>
<proteinExistence type="predicted"/>
<comment type="caution">
    <text evidence="1">The sequence shown here is derived from an EMBL/GenBank/DDBJ whole genome shotgun (WGS) entry which is preliminary data.</text>
</comment>
<evidence type="ECO:0000313" key="1">
    <source>
        <dbReference type="EMBL" id="KAL2811994.1"/>
    </source>
</evidence>
<organism evidence="1 2">
    <name type="scientific">Aspergillus granulosus</name>
    <dbReference type="NCBI Taxonomy" id="176169"/>
    <lineage>
        <taxon>Eukaryota</taxon>
        <taxon>Fungi</taxon>
        <taxon>Dikarya</taxon>
        <taxon>Ascomycota</taxon>
        <taxon>Pezizomycotina</taxon>
        <taxon>Eurotiomycetes</taxon>
        <taxon>Eurotiomycetidae</taxon>
        <taxon>Eurotiales</taxon>
        <taxon>Aspergillaceae</taxon>
        <taxon>Aspergillus</taxon>
        <taxon>Aspergillus subgen. Nidulantes</taxon>
    </lineage>
</organism>
<dbReference type="Proteomes" id="UP001610334">
    <property type="component" value="Unassembled WGS sequence"/>
</dbReference>
<evidence type="ECO:0000313" key="2">
    <source>
        <dbReference type="Proteomes" id="UP001610334"/>
    </source>
</evidence>
<protein>
    <submittedName>
        <fullName evidence="1">Uncharacterized protein</fullName>
    </submittedName>
</protein>
<accession>A0ABR4H9R7</accession>
<gene>
    <name evidence="1" type="ORF">BJX63DRAFT_264811</name>
</gene>
<dbReference type="EMBL" id="JBFXLT010000052">
    <property type="protein sequence ID" value="KAL2811994.1"/>
    <property type="molecule type" value="Genomic_DNA"/>
</dbReference>
<sequence>MSEGVFSLPHQEMMVRGLRVQGGIVGSRQVHRDMLDFAALQKVKLMVAWFLMAEKRRGSRIVSGWGKMWHRRSGSAPY</sequence>
<keyword evidence="2" id="KW-1185">Reference proteome</keyword>